<gene>
    <name evidence="3" type="ORF">GRI72_05450</name>
</gene>
<dbReference type="Proteomes" id="UP000444401">
    <property type="component" value="Unassembled WGS sequence"/>
</dbReference>
<evidence type="ECO:0000256" key="2">
    <source>
        <dbReference type="ARBA" id="ARBA00022679"/>
    </source>
</evidence>
<reference evidence="3 4" key="1">
    <citation type="submission" date="2019-12" db="EMBL/GenBank/DDBJ databases">
        <title>Genomic-based taxomic classification of the family Erythrobacteraceae.</title>
        <authorList>
            <person name="Xu L."/>
        </authorList>
    </citation>
    <scope>NUCLEOTIDE SEQUENCE [LARGE SCALE GENOMIC DNA]</scope>
    <source>
        <strain evidence="3 4">H32</strain>
    </source>
</reference>
<keyword evidence="1 3" id="KW-0489">Methyltransferase</keyword>
<dbReference type="RefSeq" id="WP_160732919.1">
    <property type="nucleotide sequence ID" value="NZ_WTYO01000002.1"/>
</dbReference>
<evidence type="ECO:0000313" key="3">
    <source>
        <dbReference type="EMBL" id="MXO68271.1"/>
    </source>
</evidence>
<proteinExistence type="predicted"/>
<dbReference type="InterPro" id="IPR050602">
    <property type="entry name" value="Malonyl-ACP_OMT"/>
</dbReference>
<evidence type="ECO:0000256" key="1">
    <source>
        <dbReference type="ARBA" id="ARBA00022603"/>
    </source>
</evidence>
<dbReference type="SUPFAM" id="SSF53335">
    <property type="entry name" value="S-adenosyl-L-methionine-dependent methyltransferases"/>
    <property type="match status" value="1"/>
</dbReference>
<keyword evidence="2" id="KW-0808">Transferase</keyword>
<dbReference type="EMBL" id="WTYO01000002">
    <property type="protein sequence ID" value="MXO68271.1"/>
    <property type="molecule type" value="Genomic_DNA"/>
</dbReference>
<protein>
    <submittedName>
        <fullName evidence="3">Methyltransferase domain-containing protein</fullName>
    </submittedName>
</protein>
<evidence type="ECO:0000313" key="4">
    <source>
        <dbReference type="Proteomes" id="UP000444401"/>
    </source>
</evidence>
<dbReference type="GO" id="GO:0008168">
    <property type="term" value="F:methyltransferase activity"/>
    <property type="evidence" value="ECO:0007669"/>
    <property type="project" value="UniProtKB-KW"/>
</dbReference>
<keyword evidence="4" id="KW-1185">Reference proteome</keyword>
<dbReference type="PANTHER" id="PTHR13090:SF1">
    <property type="entry name" value="ARGININE-HYDROXYLASE NDUFAF5, MITOCHONDRIAL"/>
    <property type="match status" value="1"/>
</dbReference>
<dbReference type="GO" id="GO:0032259">
    <property type="term" value="P:methylation"/>
    <property type="evidence" value="ECO:0007669"/>
    <property type="project" value="UniProtKB-KW"/>
</dbReference>
<dbReference type="Pfam" id="PF13489">
    <property type="entry name" value="Methyltransf_23"/>
    <property type="match status" value="1"/>
</dbReference>
<name>A0ABW9UWE6_9SPHN</name>
<sequence>MSATPVPRIFDQARRRRRWQRALARQRRADAADFLYRSFADEIEDRLGFMNLRPRTALVLGDPAGHAQAALARLGADVTSASPLDTDEERALGGSHDLVASLAMLDTVNDVPGALIHMRNALAPGGIAMIAFVGAGSLANLRRALLAAEPDRQAARMHPMIDIQAGSALMQRAGFARQVADGYPLKVRYRGLDRLVGDLRDQALTNVLASPPPPLGRAAAGRARDAFLSSADAEGRVTETFEIVTLTGWKD</sequence>
<dbReference type="InterPro" id="IPR029063">
    <property type="entry name" value="SAM-dependent_MTases_sf"/>
</dbReference>
<accession>A0ABW9UWE6</accession>
<dbReference type="PANTHER" id="PTHR13090">
    <property type="entry name" value="ARGININE-HYDROXYLASE NDUFAF5, MITOCHONDRIAL"/>
    <property type="match status" value="1"/>
</dbReference>
<comment type="caution">
    <text evidence="3">The sequence shown here is derived from an EMBL/GenBank/DDBJ whole genome shotgun (WGS) entry which is preliminary data.</text>
</comment>
<organism evidence="3 4">
    <name type="scientific">Pelagerythrobacter marinus</name>
    <dbReference type="NCBI Taxonomy" id="538382"/>
    <lineage>
        <taxon>Bacteria</taxon>
        <taxon>Pseudomonadati</taxon>
        <taxon>Pseudomonadota</taxon>
        <taxon>Alphaproteobacteria</taxon>
        <taxon>Sphingomonadales</taxon>
        <taxon>Erythrobacteraceae</taxon>
        <taxon>Pelagerythrobacter</taxon>
    </lineage>
</organism>
<dbReference type="Gene3D" id="3.40.50.150">
    <property type="entry name" value="Vaccinia Virus protein VP39"/>
    <property type="match status" value="1"/>
</dbReference>